<organism evidence="8 9">
    <name type="scientific">Rhodobacter calidifons</name>
    <dbReference type="NCBI Taxonomy" id="2715277"/>
    <lineage>
        <taxon>Bacteria</taxon>
        <taxon>Pseudomonadati</taxon>
        <taxon>Pseudomonadota</taxon>
        <taxon>Alphaproteobacteria</taxon>
        <taxon>Rhodobacterales</taxon>
        <taxon>Rhodobacter group</taxon>
        <taxon>Rhodobacter</taxon>
    </lineage>
</organism>
<gene>
    <name evidence="5" type="primary">ureE</name>
    <name evidence="8" type="ORF">G8O29_17140</name>
</gene>
<dbReference type="RefSeq" id="WP_166404439.1">
    <property type="nucleotide sequence ID" value="NZ_JAANHS010000024.1"/>
</dbReference>
<evidence type="ECO:0000259" key="6">
    <source>
        <dbReference type="Pfam" id="PF02814"/>
    </source>
</evidence>
<dbReference type="EMBL" id="JAANHS010000024">
    <property type="protein sequence ID" value="NHB78438.1"/>
    <property type="molecule type" value="Genomic_DNA"/>
</dbReference>
<dbReference type="Pfam" id="PF05194">
    <property type="entry name" value="UreE_C"/>
    <property type="match status" value="1"/>
</dbReference>
<protein>
    <recommendedName>
        <fullName evidence="5">Urease accessory protein UreE</fullName>
    </recommendedName>
</protein>
<accession>A0ABX0GCA3</accession>
<evidence type="ECO:0000256" key="4">
    <source>
        <dbReference type="ARBA" id="ARBA00023186"/>
    </source>
</evidence>
<reference evidence="8 9" key="1">
    <citation type="journal article" date="2022" name="Microorganisms">
        <title>Genome Sequence and Characterization of a Xanthorhodopsin-Containing, Aerobic Anoxygenic Phototrophic Rhodobacter Species, Isolated from Mesophilic Conditions at Yellowstone National Park.</title>
        <authorList>
            <person name="Kyndt J.A."/>
            <person name="Robertson S."/>
            <person name="Shoffstall I.B."/>
            <person name="Ramaley R.F."/>
            <person name="Meyer T.E."/>
        </authorList>
    </citation>
    <scope>NUCLEOTIDE SEQUENCE [LARGE SCALE GENOMIC DNA]</scope>
    <source>
        <strain evidence="8 9">M37P</strain>
    </source>
</reference>
<comment type="similarity">
    <text evidence="5">Belongs to the UreE family.</text>
</comment>
<dbReference type="Proteomes" id="UP001515660">
    <property type="component" value="Unassembled WGS sequence"/>
</dbReference>
<evidence type="ECO:0000256" key="2">
    <source>
        <dbReference type="ARBA" id="ARBA00022490"/>
    </source>
</evidence>
<dbReference type="Pfam" id="PF02814">
    <property type="entry name" value="UreE_N"/>
    <property type="match status" value="1"/>
</dbReference>
<dbReference type="SUPFAM" id="SSF69737">
    <property type="entry name" value="Urease metallochaperone UreE, C-terminal domain"/>
    <property type="match status" value="1"/>
</dbReference>
<keyword evidence="2 5" id="KW-0963">Cytoplasm</keyword>
<keyword evidence="3 5" id="KW-0533">Nickel</keyword>
<evidence type="ECO:0000256" key="3">
    <source>
        <dbReference type="ARBA" id="ARBA00022596"/>
    </source>
</evidence>
<dbReference type="HAMAP" id="MF_00822">
    <property type="entry name" value="UreE"/>
    <property type="match status" value="1"/>
</dbReference>
<keyword evidence="9" id="KW-1185">Reference proteome</keyword>
<evidence type="ECO:0000256" key="5">
    <source>
        <dbReference type="HAMAP-Rule" id="MF_00822"/>
    </source>
</evidence>
<keyword evidence="4 5" id="KW-0143">Chaperone</keyword>
<dbReference type="InterPro" id="IPR007864">
    <property type="entry name" value="UreE_C_dom"/>
</dbReference>
<dbReference type="InterPro" id="IPR004029">
    <property type="entry name" value="UreE_N"/>
</dbReference>
<comment type="subcellular location">
    <subcellularLocation>
        <location evidence="1 5">Cytoplasm</location>
    </subcellularLocation>
</comment>
<dbReference type="SUPFAM" id="SSF69287">
    <property type="entry name" value="Urease metallochaperone UreE, N-terminal domain"/>
    <property type="match status" value="1"/>
</dbReference>
<proteinExistence type="inferred from homology"/>
<feature type="domain" description="Urease accessory protein UreE C-terminal" evidence="7">
    <location>
        <begin position="70"/>
        <end position="163"/>
    </location>
</feature>
<comment type="caution">
    <text evidence="8">The sequence shown here is derived from an EMBL/GenBank/DDBJ whole genome shotgun (WGS) entry which is preliminary data.</text>
</comment>
<name>A0ABX0GCA3_9RHOB</name>
<comment type="function">
    <text evidence="5">Involved in urease metallocenter assembly. Binds nickel. Probably functions as a nickel donor during metallocenter assembly.</text>
</comment>
<evidence type="ECO:0000256" key="1">
    <source>
        <dbReference type="ARBA" id="ARBA00004496"/>
    </source>
</evidence>
<evidence type="ECO:0000313" key="9">
    <source>
        <dbReference type="Proteomes" id="UP001515660"/>
    </source>
</evidence>
<dbReference type="InterPro" id="IPR012406">
    <property type="entry name" value="UreE"/>
</dbReference>
<dbReference type="InterPro" id="IPR036118">
    <property type="entry name" value="UreE_N_sf"/>
</dbReference>
<dbReference type="Gene3D" id="3.30.70.790">
    <property type="entry name" value="UreE, C-terminal domain"/>
    <property type="match status" value="1"/>
</dbReference>
<feature type="domain" description="UreE urease accessory N-terminal" evidence="6">
    <location>
        <begin position="12"/>
        <end position="50"/>
    </location>
</feature>
<evidence type="ECO:0000259" key="7">
    <source>
        <dbReference type="Pfam" id="PF05194"/>
    </source>
</evidence>
<sequence length="169" mass="18578">MTTLLKSAPPIAHDRVVLDYDQRLIRRKLLTTQGGRAFLVDLPSVTNLDDYWGFAVDGLNVEIVPAPEAVLVVTGDLTRLAWHIGNRHTPCQILPDQLVIREDHVLERMLTGLGATIRRESLPFRPEGGAYGHGRTLGHAHGADGEAATFGWHHHGDGQLHFHAPKGAK</sequence>
<evidence type="ECO:0000313" key="8">
    <source>
        <dbReference type="EMBL" id="NHB78438.1"/>
    </source>
</evidence>